<evidence type="ECO:0000313" key="3">
    <source>
        <dbReference type="Proteomes" id="UP001589718"/>
    </source>
</evidence>
<sequence>MPNTALPDLAHTRPRAMHWLATAAATAAVVALAGLLQPTAATASQTAAGNAPQAPAAARPAPDPATATYPLRCRAGKPVVVHRATGDLDGDNAPETVAAVRCETGMGTPSTGIYVLTGAGTGAGSNAGAAAENGTGGRVVATLLDPADQQNATGLTITGRAVTATLLGYSSEAVARCCPDTRQRTTWQWRNGKFLRSATTDARSV</sequence>
<protein>
    <recommendedName>
        <fullName evidence="4">Secreted protein</fullName>
    </recommendedName>
</protein>
<keyword evidence="3" id="KW-1185">Reference proteome</keyword>
<comment type="caution">
    <text evidence="2">The sequence shown here is derived from an EMBL/GenBank/DDBJ whole genome shotgun (WGS) entry which is preliminary data.</text>
</comment>
<dbReference type="Proteomes" id="UP001589718">
    <property type="component" value="Unassembled WGS sequence"/>
</dbReference>
<feature type="region of interest" description="Disordered" evidence="1">
    <location>
        <begin position="46"/>
        <end position="70"/>
    </location>
</feature>
<name>A0ABV5PMQ5_STRCM</name>
<evidence type="ECO:0000313" key="2">
    <source>
        <dbReference type="EMBL" id="MFB9524502.1"/>
    </source>
</evidence>
<evidence type="ECO:0000256" key="1">
    <source>
        <dbReference type="SAM" id="MobiDB-lite"/>
    </source>
</evidence>
<dbReference type="RefSeq" id="WP_380837842.1">
    <property type="nucleotide sequence ID" value="NZ_JBHMCR010000022.1"/>
</dbReference>
<organism evidence="2 3">
    <name type="scientific">Streptomyces cremeus</name>
    <dbReference type="NCBI Taxonomy" id="66881"/>
    <lineage>
        <taxon>Bacteria</taxon>
        <taxon>Bacillati</taxon>
        <taxon>Actinomycetota</taxon>
        <taxon>Actinomycetes</taxon>
        <taxon>Kitasatosporales</taxon>
        <taxon>Streptomycetaceae</taxon>
        <taxon>Streptomyces</taxon>
    </lineage>
</organism>
<accession>A0ABV5PMQ5</accession>
<reference evidence="2 3" key="1">
    <citation type="submission" date="2024-09" db="EMBL/GenBank/DDBJ databases">
        <authorList>
            <person name="Sun Q."/>
            <person name="Mori K."/>
        </authorList>
    </citation>
    <scope>NUCLEOTIDE SEQUENCE [LARGE SCALE GENOMIC DNA]</scope>
    <source>
        <strain evidence="2 3">JCM 4362</strain>
    </source>
</reference>
<dbReference type="EMBL" id="JBHMCR010000022">
    <property type="protein sequence ID" value="MFB9524502.1"/>
    <property type="molecule type" value="Genomic_DNA"/>
</dbReference>
<gene>
    <name evidence="2" type="ORF">ACFFTU_31660</name>
</gene>
<evidence type="ECO:0008006" key="4">
    <source>
        <dbReference type="Google" id="ProtNLM"/>
    </source>
</evidence>
<proteinExistence type="predicted"/>